<protein>
    <recommendedName>
        <fullName evidence="8">Methyltransferase</fullName>
        <ecNumber evidence="8">2.1.1.-</ecNumber>
    </recommendedName>
</protein>
<dbReference type="EC" id="2.1.1.-" evidence="8"/>
<dbReference type="KEGG" id="cpb:Cphamn1_0041"/>
<dbReference type="PROSITE" id="PS00093">
    <property type="entry name" value="N4_MTASE"/>
    <property type="match status" value="1"/>
</dbReference>
<dbReference type="PRINTS" id="PR00508">
    <property type="entry name" value="S21N4MTFRASE"/>
</dbReference>
<dbReference type="GO" id="GO:0003677">
    <property type="term" value="F:DNA binding"/>
    <property type="evidence" value="ECO:0007669"/>
    <property type="project" value="UniProtKB-KW"/>
</dbReference>
<dbReference type="EMBL" id="CP001101">
    <property type="protein sequence ID" value="ACE03030.1"/>
    <property type="molecule type" value="Genomic_DNA"/>
</dbReference>
<dbReference type="SUPFAM" id="SSF50199">
    <property type="entry name" value="Staphylococcal nuclease"/>
    <property type="match status" value="1"/>
</dbReference>
<evidence type="ECO:0000259" key="9">
    <source>
        <dbReference type="Pfam" id="PF01555"/>
    </source>
</evidence>
<dbReference type="REBASE" id="18397">
    <property type="entry name" value="M.CphBORF40P"/>
</dbReference>
<dbReference type="HOGENOM" id="CLU_634099_0_0_10"/>
<evidence type="ECO:0000256" key="1">
    <source>
        <dbReference type="ARBA" id="ARBA00010203"/>
    </source>
</evidence>
<keyword evidence="6" id="KW-0238">DNA-binding</keyword>
<sequence>MSITKCFKKSVLTTHHTIIQGDSRQMNLLSDRSIHLVITSPPYWQLKDYGTESQIGFHESYESYINNLNLVWSECERALYPGCRLCVNIGDQFARSVYYGRYKVIPIRTEIIRFCETIGFDYMGAVIWQKVTTTNTTGGASIMGSFSYPRNGILKLDYEFILIFKKLGDAPKPTKEQKERSAMTKEEWNTYFSGHWNFAGAKQDGHIAMFPEELPRRLIKMFAFEGDTVLDPFMGSGTTNLAARNLGRNSVGYEINSEFVEISKQKLGVNQPDLVGTKYDFQYDTVSGDFEIAIQQLPYRFQDPHKLDKKVDPRKLSFGSRIDKENGAQREELFTVKEALSPEKLLLSNGLTIRLLGIKSDPVLKDKAVGYLNEKIKGKRIFLKYDRKKYDEENNLLCYLYLQNKTFVNAHLIRSGFVGIEMDFDYKYKGKFLTLLEKVNG</sequence>
<dbReference type="InterPro" id="IPR002941">
    <property type="entry name" value="DNA_methylase_N4/N6"/>
</dbReference>
<evidence type="ECO:0000313" key="10">
    <source>
        <dbReference type="EMBL" id="ACE03030.1"/>
    </source>
</evidence>
<dbReference type="GO" id="GO:0032259">
    <property type="term" value="P:methylation"/>
    <property type="evidence" value="ECO:0007669"/>
    <property type="project" value="UniProtKB-KW"/>
</dbReference>
<dbReference type="SUPFAM" id="SSF53335">
    <property type="entry name" value="S-adenosyl-L-methionine-dependent methyltransferases"/>
    <property type="match status" value="1"/>
</dbReference>
<evidence type="ECO:0000256" key="2">
    <source>
        <dbReference type="ARBA" id="ARBA00022603"/>
    </source>
</evidence>
<dbReference type="GO" id="GO:0005737">
    <property type="term" value="C:cytoplasm"/>
    <property type="evidence" value="ECO:0007669"/>
    <property type="project" value="TreeGrafter"/>
</dbReference>
<comment type="catalytic activity">
    <reaction evidence="7">
        <text>a 2'-deoxycytidine in DNA + S-adenosyl-L-methionine = an N(4)-methyl-2'-deoxycytidine in DNA + S-adenosyl-L-homocysteine + H(+)</text>
        <dbReference type="Rhea" id="RHEA:16857"/>
        <dbReference type="Rhea" id="RHEA-COMP:11369"/>
        <dbReference type="Rhea" id="RHEA-COMP:13674"/>
        <dbReference type="ChEBI" id="CHEBI:15378"/>
        <dbReference type="ChEBI" id="CHEBI:57856"/>
        <dbReference type="ChEBI" id="CHEBI:59789"/>
        <dbReference type="ChEBI" id="CHEBI:85452"/>
        <dbReference type="ChEBI" id="CHEBI:137933"/>
        <dbReference type="EC" id="2.1.1.113"/>
    </reaction>
</comment>
<comment type="similarity">
    <text evidence="1">Belongs to the N(4)/N(6)-methyltransferase family. N(4) subfamily.</text>
</comment>
<organism evidence="10">
    <name type="scientific">Chlorobium phaeobacteroides (strain BS1)</name>
    <dbReference type="NCBI Taxonomy" id="331678"/>
    <lineage>
        <taxon>Bacteria</taxon>
        <taxon>Pseudomonadati</taxon>
        <taxon>Chlorobiota</taxon>
        <taxon>Chlorobiia</taxon>
        <taxon>Chlorobiales</taxon>
        <taxon>Chlorobiaceae</taxon>
        <taxon>Chlorobium/Pelodictyon group</taxon>
        <taxon>Chlorobium</taxon>
    </lineage>
</organism>
<keyword evidence="4" id="KW-0949">S-adenosyl-L-methionine</keyword>
<dbReference type="PANTHER" id="PTHR13370:SF3">
    <property type="entry name" value="TRNA (GUANINE(10)-N2)-METHYLTRANSFERASE HOMOLOG"/>
    <property type="match status" value="1"/>
</dbReference>
<dbReference type="InterPro" id="IPR029063">
    <property type="entry name" value="SAM-dependent_MTases_sf"/>
</dbReference>
<keyword evidence="3" id="KW-0808">Transferase</keyword>
<evidence type="ECO:0000256" key="5">
    <source>
        <dbReference type="ARBA" id="ARBA00022747"/>
    </source>
</evidence>
<dbReference type="InterPro" id="IPR017985">
    <property type="entry name" value="MeTrfase_CN4_CS"/>
</dbReference>
<evidence type="ECO:0000256" key="7">
    <source>
        <dbReference type="ARBA" id="ARBA00049120"/>
    </source>
</evidence>
<name>B3EJW2_CHLPB</name>
<gene>
    <name evidence="10" type="ordered locus">Cphamn1_0041</name>
</gene>
<dbReference type="GO" id="GO:0009007">
    <property type="term" value="F:site-specific DNA-methyltransferase (adenine-specific) activity"/>
    <property type="evidence" value="ECO:0007669"/>
    <property type="project" value="TreeGrafter"/>
</dbReference>
<proteinExistence type="inferred from homology"/>
<dbReference type="eggNOG" id="COG0863">
    <property type="taxonomic scope" value="Bacteria"/>
</dbReference>
<feature type="domain" description="DNA methylase N-4/N-6" evidence="9">
    <location>
        <begin position="34"/>
        <end position="264"/>
    </location>
</feature>
<keyword evidence="2 10" id="KW-0489">Methyltransferase</keyword>
<dbReference type="InterPro" id="IPR035437">
    <property type="entry name" value="SNase_OB-fold_sf"/>
</dbReference>
<dbReference type="STRING" id="331678.Cphamn1_0041"/>
<dbReference type="GO" id="GO:0008170">
    <property type="term" value="F:N-methyltransferase activity"/>
    <property type="evidence" value="ECO:0007669"/>
    <property type="project" value="InterPro"/>
</dbReference>
<dbReference type="PANTHER" id="PTHR13370">
    <property type="entry name" value="RNA METHYLASE-RELATED"/>
    <property type="match status" value="1"/>
</dbReference>
<dbReference type="Gene3D" id="2.40.50.90">
    <property type="match status" value="1"/>
</dbReference>
<evidence type="ECO:0000256" key="3">
    <source>
        <dbReference type="ARBA" id="ARBA00022679"/>
    </source>
</evidence>
<dbReference type="Pfam" id="PF01555">
    <property type="entry name" value="N6_N4_Mtase"/>
    <property type="match status" value="1"/>
</dbReference>
<dbReference type="Gene3D" id="3.40.50.150">
    <property type="entry name" value="Vaccinia Virus protein VP39"/>
    <property type="match status" value="1"/>
</dbReference>
<reference evidence="10" key="1">
    <citation type="submission" date="2008-06" db="EMBL/GenBank/DDBJ databases">
        <title>Complete sequence of Chlorobium phaeobacteroides BS1.</title>
        <authorList>
            <consortium name="US DOE Joint Genome Institute"/>
            <person name="Lucas S."/>
            <person name="Copeland A."/>
            <person name="Lapidus A."/>
            <person name="Glavina del Rio T."/>
            <person name="Dalin E."/>
            <person name="Tice H."/>
            <person name="Bruce D."/>
            <person name="Goodwin L."/>
            <person name="Pitluck S."/>
            <person name="Schmutz J."/>
            <person name="Larimer F."/>
            <person name="Land M."/>
            <person name="Hauser L."/>
            <person name="Kyrpides N."/>
            <person name="Ovchinnikova G."/>
            <person name="Li T."/>
            <person name="Liu Z."/>
            <person name="Zhao F."/>
            <person name="Overmann J."/>
            <person name="Bryant D.A."/>
            <person name="Richardson P."/>
        </authorList>
    </citation>
    <scope>NUCLEOTIDE SEQUENCE [LARGE SCALE GENOMIC DNA]</scope>
    <source>
        <strain evidence="10">BS1</strain>
    </source>
</reference>
<dbReference type="GO" id="GO:0015667">
    <property type="term" value="F:site-specific DNA-methyltransferase (cytosine-N4-specific) activity"/>
    <property type="evidence" value="ECO:0007669"/>
    <property type="project" value="UniProtKB-EC"/>
</dbReference>
<evidence type="ECO:0000256" key="4">
    <source>
        <dbReference type="ARBA" id="ARBA00022691"/>
    </source>
</evidence>
<dbReference type="AlphaFoldDB" id="B3EJW2"/>
<keyword evidence="5" id="KW-0680">Restriction system</keyword>
<evidence type="ECO:0000256" key="8">
    <source>
        <dbReference type="RuleBase" id="RU362026"/>
    </source>
</evidence>
<accession>B3EJW2</accession>
<dbReference type="InterPro" id="IPR001091">
    <property type="entry name" value="RM_Methyltransferase"/>
</dbReference>
<dbReference type="GO" id="GO:0009307">
    <property type="term" value="P:DNA restriction-modification system"/>
    <property type="evidence" value="ECO:0007669"/>
    <property type="project" value="UniProtKB-KW"/>
</dbReference>
<evidence type="ECO:0000256" key="6">
    <source>
        <dbReference type="ARBA" id="ARBA00023125"/>
    </source>
</evidence>